<dbReference type="InterPro" id="IPR002656">
    <property type="entry name" value="Acyl_transf_3_dom"/>
</dbReference>
<dbReference type="EMBL" id="JACHIO010000016">
    <property type="protein sequence ID" value="MBB5065451.1"/>
    <property type="molecule type" value="Genomic_DNA"/>
</dbReference>
<evidence type="ECO:0000313" key="5">
    <source>
        <dbReference type="Proteomes" id="UP000584867"/>
    </source>
</evidence>
<comment type="caution">
    <text evidence="4">The sequence shown here is derived from an EMBL/GenBank/DDBJ whole genome shotgun (WGS) entry which is preliminary data.</text>
</comment>
<organism evidence="4 5">
    <name type="scientific">Granulicella mallensis</name>
    <dbReference type="NCBI Taxonomy" id="940614"/>
    <lineage>
        <taxon>Bacteria</taxon>
        <taxon>Pseudomonadati</taxon>
        <taxon>Acidobacteriota</taxon>
        <taxon>Terriglobia</taxon>
        <taxon>Terriglobales</taxon>
        <taxon>Acidobacteriaceae</taxon>
        <taxon>Granulicella</taxon>
    </lineage>
</organism>
<feature type="transmembrane region" description="Helical" evidence="2">
    <location>
        <begin position="81"/>
        <end position="102"/>
    </location>
</feature>
<dbReference type="InterPro" id="IPR050879">
    <property type="entry name" value="Acyltransferase_3"/>
</dbReference>
<dbReference type="GO" id="GO:0016747">
    <property type="term" value="F:acyltransferase activity, transferring groups other than amino-acyl groups"/>
    <property type="evidence" value="ECO:0007669"/>
    <property type="project" value="InterPro"/>
</dbReference>
<dbReference type="PANTHER" id="PTHR23028">
    <property type="entry name" value="ACETYLTRANSFERASE"/>
    <property type="match status" value="1"/>
</dbReference>
<evidence type="ECO:0000256" key="2">
    <source>
        <dbReference type="SAM" id="Phobius"/>
    </source>
</evidence>
<keyword evidence="2" id="KW-0472">Membrane</keyword>
<dbReference type="PANTHER" id="PTHR23028:SF53">
    <property type="entry name" value="ACYL_TRANSF_3 DOMAIN-CONTAINING PROTEIN"/>
    <property type="match status" value="1"/>
</dbReference>
<keyword evidence="2" id="KW-0812">Transmembrane</keyword>
<feature type="transmembrane region" description="Helical" evidence="2">
    <location>
        <begin position="243"/>
        <end position="264"/>
    </location>
</feature>
<feature type="transmembrane region" description="Helical" evidence="2">
    <location>
        <begin position="40"/>
        <end position="60"/>
    </location>
</feature>
<feature type="transmembrane region" description="Helical" evidence="2">
    <location>
        <begin position="300"/>
        <end position="318"/>
    </location>
</feature>
<accession>A0A7W7ZST8</accession>
<dbReference type="RefSeq" id="WP_184258141.1">
    <property type="nucleotide sequence ID" value="NZ_JACHIO010000016.1"/>
</dbReference>
<dbReference type="GO" id="GO:0000271">
    <property type="term" value="P:polysaccharide biosynthetic process"/>
    <property type="evidence" value="ECO:0007669"/>
    <property type="project" value="TreeGrafter"/>
</dbReference>
<dbReference type="GO" id="GO:0016020">
    <property type="term" value="C:membrane"/>
    <property type="evidence" value="ECO:0007669"/>
    <property type="project" value="TreeGrafter"/>
</dbReference>
<feature type="transmembrane region" description="Helical" evidence="2">
    <location>
        <begin position="122"/>
        <end position="141"/>
    </location>
</feature>
<dbReference type="Pfam" id="PF01757">
    <property type="entry name" value="Acyl_transf_3"/>
    <property type="match status" value="1"/>
</dbReference>
<feature type="transmembrane region" description="Helical" evidence="2">
    <location>
        <begin position="371"/>
        <end position="388"/>
    </location>
</feature>
<gene>
    <name evidence="4" type="ORF">HDF15_003819</name>
</gene>
<sequence length="415" mass="46874">MTQLASAPTASIAFPPAPTSTGEAAATLQPTPVRSERKPPLPALTGLRTLLALTILLFHFTPAGLRWEAHPWLSLYPLIDIGYVFVSFFFLISGFILSYNYADRPTPLNPLDFWMARFSRLYPVYVLTLIVSIPMLIAEWHVRSHTQFYEGVVLTPLLLQGCFPRLATFWNTVTWTLSCEVMLYLAFPWLMRLRWPRSWGKLLVMLAILWVIGMIPHSIYVLHDPDQLGHMADRYSDGFWINTLKYTPLPYVCTFLAGLTLGRLHEAAKLGVRGRMIVGLCGFAAAWFVTYHLATRLPYIMIHGGLLTPIFGAIILGLSGPSPLARVFSIRPLVAIGTSTYCLYLLHFNVFILLHQNHVPERLHVARFDPWISYVFVVLLAMSVRKFVEHPAQLAIGAWWKQKRAAQKESAAATV</sequence>
<evidence type="ECO:0000256" key="1">
    <source>
        <dbReference type="SAM" id="MobiDB-lite"/>
    </source>
</evidence>
<dbReference type="AlphaFoldDB" id="A0A7W7ZST8"/>
<feature type="transmembrane region" description="Helical" evidence="2">
    <location>
        <begin position="202"/>
        <end position="223"/>
    </location>
</feature>
<feature type="transmembrane region" description="Helical" evidence="2">
    <location>
        <begin position="173"/>
        <end position="190"/>
    </location>
</feature>
<evidence type="ECO:0000313" key="4">
    <source>
        <dbReference type="EMBL" id="MBB5065451.1"/>
    </source>
</evidence>
<feature type="region of interest" description="Disordered" evidence="1">
    <location>
        <begin position="1"/>
        <end position="36"/>
    </location>
</feature>
<protein>
    <submittedName>
        <fullName evidence="4">Peptidoglycan/LPS O-acetylase OafA/YrhL</fullName>
    </submittedName>
</protein>
<dbReference type="Proteomes" id="UP000584867">
    <property type="component" value="Unassembled WGS sequence"/>
</dbReference>
<keyword evidence="2" id="KW-1133">Transmembrane helix</keyword>
<feature type="domain" description="Acyltransferase 3" evidence="3">
    <location>
        <begin position="43"/>
        <end position="382"/>
    </location>
</feature>
<feature type="transmembrane region" description="Helical" evidence="2">
    <location>
        <begin position="276"/>
        <end position="294"/>
    </location>
</feature>
<proteinExistence type="predicted"/>
<evidence type="ECO:0000259" key="3">
    <source>
        <dbReference type="Pfam" id="PF01757"/>
    </source>
</evidence>
<name>A0A7W7ZST8_9BACT</name>
<feature type="transmembrane region" description="Helical" evidence="2">
    <location>
        <begin position="330"/>
        <end position="351"/>
    </location>
</feature>
<reference evidence="4 5" key="1">
    <citation type="submission" date="2020-08" db="EMBL/GenBank/DDBJ databases">
        <title>Genomic Encyclopedia of Type Strains, Phase IV (KMG-V): Genome sequencing to study the core and pangenomes of soil and plant-associated prokaryotes.</title>
        <authorList>
            <person name="Whitman W."/>
        </authorList>
    </citation>
    <scope>NUCLEOTIDE SEQUENCE [LARGE SCALE GENOMIC DNA]</scope>
    <source>
        <strain evidence="4 5">X5P3</strain>
    </source>
</reference>